<dbReference type="AlphaFoldDB" id="A0A976IHG8"/>
<protein>
    <recommendedName>
        <fullName evidence="1">SET domain-containing protein</fullName>
    </recommendedName>
</protein>
<evidence type="ECO:0000313" key="3">
    <source>
        <dbReference type="Proteomes" id="UP000294530"/>
    </source>
</evidence>
<dbReference type="SUPFAM" id="SSF82199">
    <property type="entry name" value="SET domain"/>
    <property type="match status" value="1"/>
</dbReference>
<dbReference type="Gene3D" id="2.170.270.10">
    <property type="entry name" value="SET domain"/>
    <property type="match status" value="1"/>
</dbReference>
<keyword evidence="3" id="KW-1185">Reference proteome</keyword>
<feature type="domain" description="SET" evidence="1">
    <location>
        <begin position="1"/>
        <end position="91"/>
    </location>
</feature>
<dbReference type="GeneID" id="94346288"/>
<dbReference type="InterPro" id="IPR046341">
    <property type="entry name" value="SET_dom_sf"/>
</dbReference>
<dbReference type="KEGG" id="blac:94346288"/>
<dbReference type="Proteomes" id="UP000294530">
    <property type="component" value="Unassembled WGS sequence"/>
</dbReference>
<dbReference type="InterPro" id="IPR050869">
    <property type="entry name" value="H3K4_H4K5_MeTrfase"/>
</dbReference>
<dbReference type="InterPro" id="IPR011990">
    <property type="entry name" value="TPR-like_helical_dom_sf"/>
</dbReference>
<name>A0A976IHG8_BRELC</name>
<dbReference type="InterPro" id="IPR001214">
    <property type="entry name" value="SET_dom"/>
</dbReference>
<organism evidence="2 3">
    <name type="scientific">Bremia lactucae</name>
    <name type="common">Lettuce downy mildew</name>
    <dbReference type="NCBI Taxonomy" id="4779"/>
    <lineage>
        <taxon>Eukaryota</taxon>
        <taxon>Sar</taxon>
        <taxon>Stramenopiles</taxon>
        <taxon>Oomycota</taxon>
        <taxon>Peronosporomycetes</taxon>
        <taxon>Peronosporales</taxon>
        <taxon>Peronosporaceae</taxon>
        <taxon>Bremia</taxon>
    </lineage>
</organism>
<proteinExistence type="predicted"/>
<reference evidence="2 3" key="1">
    <citation type="journal article" date="2021" name="Genome Biol.">
        <title>AFLAP: assembly-free linkage analysis pipeline using k-mers from genome sequencing data.</title>
        <authorList>
            <person name="Fletcher K."/>
            <person name="Zhang L."/>
            <person name="Gil J."/>
            <person name="Han R."/>
            <person name="Cavanaugh K."/>
            <person name="Michelmore R."/>
        </authorList>
    </citation>
    <scope>NUCLEOTIDE SEQUENCE [LARGE SCALE GENOMIC DNA]</scope>
    <source>
        <strain evidence="2 3">SF5</strain>
    </source>
</reference>
<evidence type="ECO:0000313" key="2">
    <source>
        <dbReference type="EMBL" id="TDH71883.1"/>
    </source>
</evidence>
<dbReference type="PROSITE" id="PS50280">
    <property type="entry name" value="SET"/>
    <property type="match status" value="1"/>
</dbReference>
<dbReference type="PANTHER" id="PTHR12197:SF251">
    <property type="entry name" value="EG:BACR7C10.4 PROTEIN"/>
    <property type="match status" value="1"/>
</dbReference>
<dbReference type="GO" id="GO:0005634">
    <property type="term" value="C:nucleus"/>
    <property type="evidence" value="ECO:0007669"/>
    <property type="project" value="TreeGrafter"/>
</dbReference>
<evidence type="ECO:0000259" key="1">
    <source>
        <dbReference type="PROSITE" id="PS50280"/>
    </source>
</evidence>
<dbReference type="PANTHER" id="PTHR12197">
    <property type="entry name" value="HISTONE-LYSINE N-METHYLTRANSFERASE SMYD"/>
    <property type="match status" value="1"/>
</dbReference>
<gene>
    <name evidence="2" type="ORF">CCR75_002520</name>
</gene>
<sequence length="301" mass="34300">MSLMKDNVLLCLDSFAMEKTVRMLSRFRNNNFAICDELLLPLGAGCFPLGAMINHSCDPNCAVTFVPKTLNMEFRAMRSILSGEEVTQSYGSLDELLIVVDVALPRRERHQRLQHKYHFTCACFRCLQPLEERESLDANLDADVNGVVQEKWTEDRRYEVELALAEANAVTSAVPSETEVAVHQELCIAALQRLAQVQSTLLHDHSIARLQTLSALFSAEMDRGSVKEAIGYGEGMLEFYRRVYNLNHPMTGLHLFTLGDLYRQLAQVGITLEQSRMKSWEYFAEARRILRITHGKQHRLH</sequence>
<dbReference type="OrthoDB" id="265717at2759"/>
<dbReference type="Pfam" id="PF00856">
    <property type="entry name" value="SET"/>
    <property type="match status" value="1"/>
</dbReference>
<dbReference type="RefSeq" id="XP_067821382.1">
    <property type="nucleotide sequence ID" value="XM_067960617.1"/>
</dbReference>
<comment type="caution">
    <text evidence="2">The sequence shown here is derived from an EMBL/GenBank/DDBJ whole genome shotgun (WGS) entry which is preliminary data.</text>
</comment>
<dbReference type="EMBL" id="SHOA02000012">
    <property type="protein sequence ID" value="TDH71883.1"/>
    <property type="molecule type" value="Genomic_DNA"/>
</dbReference>
<accession>A0A976IHG8</accession>
<dbReference type="Gene3D" id="1.25.40.10">
    <property type="entry name" value="Tetratricopeptide repeat domain"/>
    <property type="match status" value="1"/>
</dbReference>